<organism evidence="3 4">
    <name type="scientific">Flavobacterium araucananum</name>
    <dbReference type="NCBI Taxonomy" id="946678"/>
    <lineage>
        <taxon>Bacteria</taxon>
        <taxon>Pseudomonadati</taxon>
        <taxon>Bacteroidota</taxon>
        <taxon>Flavobacteriia</taxon>
        <taxon>Flavobacteriales</taxon>
        <taxon>Flavobacteriaceae</taxon>
        <taxon>Flavobacterium</taxon>
    </lineage>
</organism>
<dbReference type="OrthoDB" id="1376297at2"/>
<protein>
    <submittedName>
        <fullName evidence="3">Uncharacterized protein</fullName>
    </submittedName>
</protein>
<keyword evidence="4" id="KW-1185">Reference proteome</keyword>
<dbReference type="RefSeq" id="WP_089478216.1">
    <property type="nucleotide sequence ID" value="NZ_MUGS01000004.1"/>
</dbReference>
<evidence type="ECO:0000256" key="2">
    <source>
        <dbReference type="SAM" id="SignalP"/>
    </source>
</evidence>
<reference evidence="3 4" key="1">
    <citation type="submission" date="2016-11" db="EMBL/GenBank/DDBJ databases">
        <title>Whole genomes of Flavobacteriaceae.</title>
        <authorList>
            <person name="Stine C."/>
            <person name="Li C."/>
            <person name="Tadesse D."/>
        </authorList>
    </citation>
    <scope>NUCLEOTIDE SEQUENCE [LARGE SCALE GENOMIC DNA]</scope>
    <source>
        <strain evidence="3 4">DSM 24704</strain>
    </source>
</reference>
<accession>A0A227PGX9</accession>
<keyword evidence="2" id="KW-0732">Signal</keyword>
<feature type="chain" id="PRO_5030039498" evidence="2">
    <location>
        <begin position="23"/>
        <end position="76"/>
    </location>
</feature>
<evidence type="ECO:0000313" key="3">
    <source>
        <dbReference type="EMBL" id="OXG09129.1"/>
    </source>
</evidence>
<dbReference type="PROSITE" id="PS51257">
    <property type="entry name" value="PROKAR_LIPOPROTEIN"/>
    <property type="match status" value="1"/>
</dbReference>
<evidence type="ECO:0000256" key="1">
    <source>
        <dbReference type="SAM" id="MobiDB-lite"/>
    </source>
</evidence>
<sequence>MKTRLYVAACVFLSFSIFSCSTDDIDQQTEASGNNLKKEVQKNGNENIYARAKDTINASTNTTEGDPIIVKPPRKD</sequence>
<dbReference type="AlphaFoldDB" id="A0A227PGX9"/>
<evidence type="ECO:0000313" key="4">
    <source>
        <dbReference type="Proteomes" id="UP000214684"/>
    </source>
</evidence>
<dbReference type="Proteomes" id="UP000214684">
    <property type="component" value="Unassembled WGS sequence"/>
</dbReference>
<name>A0A227PGX9_9FLAO</name>
<gene>
    <name evidence="3" type="ORF">B0A64_03805</name>
</gene>
<dbReference type="EMBL" id="MUGS01000004">
    <property type="protein sequence ID" value="OXG09129.1"/>
    <property type="molecule type" value="Genomic_DNA"/>
</dbReference>
<feature type="signal peptide" evidence="2">
    <location>
        <begin position="1"/>
        <end position="22"/>
    </location>
</feature>
<comment type="caution">
    <text evidence="3">The sequence shown here is derived from an EMBL/GenBank/DDBJ whole genome shotgun (WGS) entry which is preliminary data.</text>
</comment>
<proteinExistence type="predicted"/>
<feature type="region of interest" description="Disordered" evidence="1">
    <location>
        <begin position="57"/>
        <end position="76"/>
    </location>
</feature>